<gene>
    <name evidence="6" type="ORF">LK09_04550</name>
</gene>
<dbReference type="STRING" id="1348253.LK09_04550"/>
<dbReference type="SUPFAM" id="SSF46785">
    <property type="entry name" value="Winged helix' DNA-binding domain"/>
    <property type="match status" value="1"/>
</dbReference>
<dbReference type="InterPro" id="IPR000847">
    <property type="entry name" value="LysR_HTH_N"/>
</dbReference>
<dbReference type="PANTHER" id="PTHR30346">
    <property type="entry name" value="TRANSCRIPTIONAL DUAL REGULATOR HCAR-RELATED"/>
    <property type="match status" value="1"/>
</dbReference>
<dbReference type="GO" id="GO:0032993">
    <property type="term" value="C:protein-DNA complex"/>
    <property type="evidence" value="ECO:0007669"/>
    <property type="project" value="TreeGrafter"/>
</dbReference>
<dbReference type="RefSeq" id="WP_039396560.1">
    <property type="nucleotide sequence ID" value="NZ_JTDK01000006.1"/>
</dbReference>
<dbReference type="AlphaFoldDB" id="A0A0B2A5F0"/>
<organism evidence="6 7">
    <name type="scientific">Microbacterium mangrovi</name>
    <dbReference type="NCBI Taxonomy" id="1348253"/>
    <lineage>
        <taxon>Bacteria</taxon>
        <taxon>Bacillati</taxon>
        <taxon>Actinomycetota</taxon>
        <taxon>Actinomycetes</taxon>
        <taxon>Micrococcales</taxon>
        <taxon>Microbacteriaceae</taxon>
        <taxon>Microbacterium</taxon>
    </lineage>
</organism>
<dbReference type="Proteomes" id="UP000031030">
    <property type="component" value="Unassembled WGS sequence"/>
</dbReference>
<evidence type="ECO:0000313" key="6">
    <source>
        <dbReference type="EMBL" id="KHK98300.1"/>
    </source>
</evidence>
<dbReference type="Gene3D" id="3.40.190.10">
    <property type="entry name" value="Periplasmic binding protein-like II"/>
    <property type="match status" value="2"/>
</dbReference>
<name>A0A0B2A5F0_9MICO</name>
<dbReference type="InterPro" id="IPR036388">
    <property type="entry name" value="WH-like_DNA-bd_sf"/>
</dbReference>
<evidence type="ECO:0000256" key="3">
    <source>
        <dbReference type="ARBA" id="ARBA00023125"/>
    </source>
</evidence>
<evidence type="ECO:0000259" key="5">
    <source>
        <dbReference type="PROSITE" id="PS50931"/>
    </source>
</evidence>
<dbReference type="EMBL" id="JTDK01000006">
    <property type="protein sequence ID" value="KHK98300.1"/>
    <property type="molecule type" value="Genomic_DNA"/>
</dbReference>
<keyword evidence="7" id="KW-1185">Reference proteome</keyword>
<comment type="similarity">
    <text evidence="1">Belongs to the LysR transcriptional regulatory family.</text>
</comment>
<evidence type="ECO:0000256" key="1">
    <source>
        <dbReference type="ARBA" id="ARBA00009437"/>
    </source>
</evidence>
<keyword evidence="3" id="KW-0238">DNA-binding</keyword>
<dbReference type="OrthoDB" id="3673085at2"/>
<dbReference type="Pfam" id="PF03466">
    <property type="entry name" value="LysR_substrate"/>
    <property type="match status" value="1"/>
</dbReference>
<dbReference type="PANTHER" id="PTHR30346:SF29">
    <property type="entry name" value="LYSR SUBSTRATE-BINDING"/>
    <property type="match status" value="1"/>
</dbReference>
<sequence length="302" mass="32793">MNDHPRPFELRRLRLLHELAQRGTIADVAAATSYSPSTVSQQLEILAREAGTALLEPDGRRVRLTAAGRSLAQHAARMLELDEAAHAELAASRGAPTVVRIAVMPTAAQALVPRALRLLAEREPELRLESVEMSPEEGLRELAMRQFDLVVAEQYPGHIREIRAGFDRTLLGADPVRLVLAPDDPAAGLADLAGRAWILEPPGTAVREWAVQQCRAAGFEPDVRFEATDLTTHVRMAAAGLAVAILPDMLWTGDRGTVRLVELPGAPVRQIFAAIRASSRDSRAITAVADTLREALAAHRPR</sequence>
<dbReference type="Pfam" id="PF00126">
    <property type="entry name" value="HTH_1"/>
    <property type="match status" value="1"/>
</dbReference>
<comment type="caution">
    <text evidence="6">The sequence shown here is derived from an EMBL/GenBank/DDBJ whole genome shotgun (WGS) entry which is preliminary data.</text>
</comment>
<dbReference type="GO" id="GO:0003700">
    <property type="term" value="F:DNA-binding transcription factor activity"/>
    <property type="evidence" value="ECO:0007669"/>
    <property type="project" value="InterPro"/>
</dbReference>
<dbReference type="InterPro" id="IPR036390">
    <property type="entry name" value="WH_DNA-bd_sf"/>
</dbReference>
<protein>
    <submittedName>
        <fullName evidence="6">LysR family transcriptional regulator</fullName>
    </submittedName>
</protein>
<dbReference type="SUPFAM" id="SSF53850">
    <property type="entry name" value="Periplasmic binding protein-like II"/>
    <property type="match status" value="1"/>
</dbReference>
<feature type="domain" description="HTH lysR-type" evidence="5">
    <location>
        <begin position="8"/>
        <end position="65"/>
    </location>
</feature>
<evidence type="ECO:0000313" key="7">
    <source>
        <dbReference type="Proteomes" id="UP000031030"/>
    </source>
</evidence>
<evidence type="ECO:0000256" key="4">
    <source>
        <dbReference type="ARBA" id="ARBA00023163"/>
    </source>
</evidence>
<accession>A0A0B2A5F0</accession>
<evidence type="ECO:0000256" key="2">
    <source>
        <dbReference type="ARBA" id="ARBA00023015"/>
    </source>
</evidence>
<proteinExistence type="inferred from homology"/>
<keyword evidence="2" id="KW-0805">Transcription regulation</keyword>
<reference evidence="6 7" key="1">
    <citation type="submission" date="2014-11" db="EMBL/GenBank/DDBJ databases">
        <title>Genome sequence of Microbacterium mangrovi MUSC 115(T).</title>
        <authorList>
            <person name="Lee L.-H."/>
        </authorList>
    </citation>
    <scope>NUCLEOTIDE SEQUENCE [LARGE SCALE GENOMIC DNA]</scope>
    <source>
        <strain evidence="6 7">MUSC 115</strain>
    </source>
</reference>
<dbReference type="InterPro" id="IPR005119">
    <property type="entry name" value="LysR_subst-bd"/>
</dbReference>
<dbReference type="PROSITE" id="PS50931">
    <property type="entry name" value="HTH_LYSR"/>
    <property type="match status" value="1"/>
</dbReference>
<dbReference type="GO" id="GO:0003677">
    <property type="term" value="F:DNA binding"/>
    <property type="evidence" value="ECO:0007669"/>
    <property type="project" value="UniProtKB-KW"/>
</dbReference>
<dbReference type="Gene3D" id="1.10.10.10">
    <property type="entry name" value="Winged helix-like DNA-binding domain superfamily/Winged helix DNA-binding domain"/>
    <property type="match status" value="1"/>
</dbReference>
<keyword evidence="4" id="KW-0804">Transcription</keyword>